<dbReference type="Pfam" id="PF00448">
    <property type="entry name" value="SRP54"/>
    <property type="match status" value="1"/>
</dbReference>
<keyword evidence="5 9" id="KW-0342">GTP-binding</keyword>
<dbReference type="RefSeq" id="WP_317697967.1">
    <property type="nucleotide sequence ID" value="NZ_AP026801.1"/>
</dbReference>
<dbReference type="InterPro" id="IPR042101">
    <property type="entry name" value="SRP54_N_sf"/>
</dbReference>
<protein>
    <recommendedName>
        <fullName evidence="9">Signal recognition particle protein</fullName>
        <ecNumber evidence="9">3.6.5.4</ecNumber>
    </recommendedName>
    <alternativeName>
        <fullName evidence="9">Fifty-four homolog</fullName>
    </alternativeName>
</protein>
<comment type="similarity">
    <text evidence="1 9">Belongs to the GTP-binding SRP family. SRP54 subfamily.</text>
</comment>
<accession>A0AAU9CQ90</accession>
<keyword evidence="4 9" id="KW-0694">RNA-binding</keyword>
<dbReference type="InterPro" id="IPR003593">
    <property type="entry name" value="AAA+_ATPase"/>
</dbReference>
<dbReference type="SMART" id="SM00382">
    <property type="entry name" value="AAA"/>
    <property type="match status" value="1"/>
</dbReference>
<evidence type="ECO:0000256" key="8">
    <source>
        <dbReference type="ARBA" id="ARBA00048027"/>
    </source>
</evidence>
<dbReference type="KEGG" id="xak:KIMC2_06690"/>
<dbReference type="EC" id="3.6.5.4" evidence="9"/>
<dbReference type="PROSITE" id="PS00300">
    <property type="entry name" value="SRP54"/>
    <property type="match status" value="1"/>
</dbReference>
<dbReference type="Proteomes" id="UP001321804">
    <property type="component" value="Chromosome"/>
</dbReference>
<dbReference type="Gene3D" id="1.20.120.140">
    <property type="entry name" value="Signal recognition particle SRP54, nucleotide-binding domain"/>
    <property type="match status" value="1"/>
</dbReference>
<dbReference type="Gene3D" id="1.10.260.30">
    <property type="entry name" value="Signal recognition particle, SRP54 subunit, M-domain"/>
    <property type="match status" value="1"/>
</dbReference>
<dbReference type="SMART" id="SM00962">
    <property type="entry name" value="SRP54"/>
    <property type="match status" value="1"/>
</dbReference>
<dbReference type="InterPro" id="IPR036891">
    <property type="entry name" value="Signal_recog_part_SRP54_M_sf"/>
</dbReference>
<evidence type="ECO:0000256" key="3">
    <source>
        <dbReference type="ARBA" id="ARBA00022801"/>
    </source>
</evidence>
<dbReference type="InterPro" id="IPR013822">
    <property type="entry name" value="Signal_recog_particl_SRP54_hlx"/>
</dbReference>
<dbReference type="Gene3D" id="3.40.50.300">
    <property type="entry name" value="P-loop containing nucleotide triphosphate hydrolases"/>
    <property type="match status" value="1"/>
</dbReference>
<keyword evidence="9" id="KW-0963">Cytoplasm</keyword>
<dbReference type="AlphaFoldDB" id="A0AAU9CQ90"/>
<dbReference type="Pfam" id="PF02881">
    <property type="entry name" value="SRP54_N"/>
    <property type="match status" value="1"/>
</dbReference>
<dbReference type="GO" id="GO:0006614">
    <property type="term" value="P:SRP-dependent cotranslational protein targeting to membrane"/>
    <property type="evidence" value="ECO:0007669"/>
    <property type="project" value="InterPro"/>
</dbReference>
<dbReference type="NCBIfam" id="TIGR00959">
    <property type="entry name" value="ffh"/>
    <property type="match status" value="1"/>
</dbReference>
<dbReference type="EMBL" id="AP026801">
    <property type="protein sequence ID" value="BDR56107.1"/>
    <property type="molecule type" value="Genomic_DNA"/>
</dbReference>
<dbReference type="FunFam" id="3.40.50.300:FF:000022">
    <property type="entry name" value="Signal recognition particle 54 kDa subunit"/>
    <property type="match status" value="1"/>
</dbReference>
<dbReference type="InterPro" id="IPR022941">
    <property type="entry name" value="SRP54"/>
</dbReference>
<feature type="domain" description="SRP54-type proteins GTP-binding" evidence="10">
    <location>
        <begin position="270"/>
        <end position="283"/>
    </location>
</feature>
<dbReference type="PANTHER" id="PTHR11564">
    <property type="entry name" value="SIGNAL RECOGNITION PARTICLE 54K PROTEIN SRP54"/>
    <property type="match status" value="1"/>
</dbReference>
<name>A0AAU9CQ90_9LACO</name>
<feature type="binding site" evidence="9">
    <location>
        <begin position="191"/>
        <end position="195"/>
    </location>
    <ligand>
        <name>GTP</name>
        <dbReference type="ChEBI" id="CHEBI:37565"/>
    </ligand>
</feature>
<dbReference type="GO" id="GO:0048500">
    <property type="term" value="C:signal recognition particle"/>
    <property type="evidence" value="ECO:0007669"/>
    <property type="project" value="UniProtKB-UniRule"/>
</dbReference>
<comment type="subcellular location">
    <subcellularLocation>
        <location evidence="9">Cytoplasm</location>
    </subcellularLocation>
    <text evidence="9">The SRP-RNC complex is targeted to the cytoplasmic membrane.</text>
</comment>
<dbReference type="GO" id="GO:0003924">
    <property type="term" value="F:GTPase activity"/>
    <property type="evidence" value="ECO:0007669"/>
    <property type="project" value="UniProtKB-UniRule"/>
</dbReference>
<dbReference type="InterPro" id="IPR027417">
    <property type="entry name" value="P-loop_NTPase"/>
</dbReference>
<comment type="catalytic activity">
    <reaction evidence="8 9">
        <text>GTP + H2O = GDP + phosphate + H(+)</text>
        <dbReference type="Rhea" id="RHEA:19669"/>
        <dbReference type="ChEBI" id="CHEBI:15377"/>
        <dbReference type="ChEBI" id="CHEBI:15378"/>
        <dbReference type="ChEBI" id="CHEBI:37565"/>
        <dbReference type="ChEBI" id="CHEBI:43474"/>
        <dbReference type="ChEBI" id="CHEBI:58189"/>
        <dbReference type="EC" id="3.6.5.4"/>
    </reaction>
</comment>
<proteinExistence type="inferred from homology"/>
<dbReference type="SUPFAM" id="SSF52540">
    <property type="entry name" value="P-loop containing nucleoside triphosphate hydrolases"/>
    <property type="match status" value="1"/>
</dbReference>
<dbReference type="CDD" id="cd18539">
    <property type="entry name" value="SRP_G"/>
    <property type="match status" value="1"/>
</dbReference>
<dbReference type="Pfam" id="PF02978">
    <property type="entry name" value="SRP_SPB"/>
    <property type="match status" value="1"/>
</dbReference>
<evidence type="ECO:0000256" key="6">
    <source>
        <dbReference type="ARBA" id="ARBA00023135"/>
    </source>
</evidence>
<dbReference type="GO" id="GO:0005525">
    <property type="term" value="F:GTP binding"/>
    <property type="evidence" value="ECO:0007669"/>
    <property type="project" value="UniProtKB-UniRule"/>
</dbReference>
<comment type="function">
    <text evidence="9">Involved in targeting and insertion of nascent membrane proteins into the cytoplasmic membrane. Binds to the hydrophobic signal sequence of the ribosome-nascent chain (RNC) as it emerges from the ribosomes. The SRP-RNC complex is then targeted to the cytoplasmic membrane where it interacts with the SRP receptor FtsY.</text>
</comment>
<evidence type="ECO:0000256" key="4">
    <source>
        <dbReference type="ARBA" id="ARBA00022884"/>
    </source>
</evidence>
<gene>
    <name evidence="9 11" type="primary">ffh</name>
    <name evidence="11" type="ORF">KIMC2_06690</name>
</gene>
<dbReference type="GO" id="GO:0008312">
    <property type="term" value="F:7S RNA binding"/>
    <property type="evidence" value="ECO:0007669"/>
    <property type="project" value="InterPro"/>
</dbReference>
<dbReference type="SMART" id="SM00963">
    <property type="entry name" value="SRP54_N"/>
    <property type="match status" value="1"/>
</dbReference>
<dbReference type="InterPro" id="IPR000897">
    <property type="entry name" value="SRP54_GTPase_dom"/>
</dbReference>
<organism evidence="11 12">
    <name type="scientific">Xylocopilactobacillus apis</name>
    <dbReference type="NCBI Taxonomy" id="2932183"/>
    <lineage>
        <taxon>Bacteria</taxon>
        <taxon>Bacillati</taxon>
        <taxon>Bacillota</taxon>
        <taxon>Bacilli</taxon>
        <taxon>Lactobacillales</taxon>
        <taxon>Lactobacillaceae</taxon>
        <taxon>Xylocopilactobacillus</taxon>
    </lineage>
</organism>
<feature type="binding site" evidence="9">
    <location>
        <begin position="249"/>
        <end position="252"/>
    </location>
    <ligand>
        <name>GTP</name>
        <dbReference type="ChEBI" id="CHEBI:37565"/>
    </ligand>
</feature>
<sequence>MAFEGLTERLKETFKKISGKGRINQTDLDNAMREIRAALLEADVSLKVTREITRRVSEKAIGADVLESITPDQQIVKIVNDELTDVMGAEAASLNKSKHIPTIVLMVGLQGAGKTTAVGKLARKLVEENNARPLLIAADVYRPAAIDQLKTLGKTLNVPVYDEGTDVDPVEIVKNGLEKAHENNNDYVFIDTAGRLTIDEELMDELKRIKDLTQPTEILLVVDAMTGQTAVDVANDFNDALGITGVVLTKLDGDTRGGAALSIRYDTGVPIKFVGTGEKLSDLDVFYPDRMASRILGMGDILSLVEKAQHQYDEQQAQDLARKIQENNFDLDDFIEQMNQVQKMGPVDELVKMVPGLSNMPGASNIQFGDKDFAHMRAIVSSMTPDERMDANLLTPKRRKRIAAGSGRDVMEVNRLIKQYKQTSTLMNKMQKGNMGGMDQMFAGQGVKGKLGQMAMNSMIKKNKKKKMKRLKKVKRFKTS</sequence>
<dbReference type="HAMAP" id="MF_00306">
    <property type="entry name" value="SRP54"/>
    <property type="match status" value="1"/>
</dbReference>
<dbReference type="InterPro" id="IPR004780">
    <property type="entry name" value="SRP"/>
</dbReference>
<evidence type="ECO:0000256" key="5">
    <source>
        <dbReference type="ARBA" id="ARBA00023134"/>
    </source>
</evidence>
<keyword evidence="7 9" id="KW-0687">Ribonucleoprotein</keyword>
<keyword evidence="12" id="KW-1185">Reference proteome</keyword>
<reference evidence="11 12" key="1">
    <citation type="journal article" date="2023" name="Microbiol. Spectr.">
        <title>Symbiosis of Carpenter Bees with Uncharacterized Lactic Acid Bacteria Showing NAD Auxotrophy.</title>
        <authorList>
            <person name="Kawasaki S."/>
            <person name="Ozawa K."/>
            <person name="Mori T."/>
            <person name="Yamamoto A."/>
            <person name="Ito M."/>
            <person name="Ohkuma M."/>
            <person name="Sakamoto M."/>
            <person name="Matsutani M."/>
        </authorList>
    </citation>
    <scope>NUCLEOTIDE SEQUENCE [LARGE SCALE GENOMIC DNA]</scope>
    <source>
        <strain evidence="11 12">KimC2</strain>
    </source>
</reference>
<evidence type="ECO:0000259" key="10">
    <source>
        <dbReference type="PROSITE" id="PS00300"/>
    </source>
</evidence>
<evidence type="ECO:0000256" key="9">
    <source>
        <dbReference type="HAMAP-Rule" id="MF_00306"/>
    </source>
</evidence>
<evidence type="ECO:0000313" key="11">
    <source>
        <dbReference type="EMBL" id="BDR56107.1"/>
    </source>
</evidence>
<dbReference type="PANTHER" id="PTHR11564:SF5">
    <property type="entry name" value="SIGNAL RECOGNITION PARTICLE SUBUNIT SRP54"/>
    <property type="match status" value="1"/>
</dbReference>
<comment type="domain">
    <text evidence="9">Composed of three domains: the N-terminal N domain, which is responsible for interactions with the ribosome, the central G domain, which binds GTP, and the C-terminal M domain, which binds the RNA and the signal sequence of the RNC.</text>
</comment>
<feature type="binding site" evidence="9">
    <location>
        <begin position="108"/>
        <end position="115"/>
    </location>
    <ligand>
        <name>GTP</name>
        <dbReference type="ChEBI" id="CHEBI:37565"/>
    </ligand>
</feature>
<keyword evidence="2 9" id="KW-0547">Nucleotide-binding</keyword>
<keyword evidence="3 9" id="KW-0378">Hydrolase</keyword>
<comment type="subunit">
    <text evidence="9">Part of the signal recognition particle protein translocation system, which is composed of SRP and FtsY.</text>
</comment>
<dbReference type="SUPFAM" id="SSF47446">
    <property type="entry name" value="Signal peptide-binding domain"/>
    <property type="match status" value="1"/>
</dbReference>
<keyword evidence="6 9" id="KW-0733">Signal recognition particle</keyword>
<evidence type="ECO:0000256" key="2">
    <source>
        <dbReference type="ARBA" id="ARBA00022741"/>
    </source>
</evidence>
<evidence type="ECO:0000256" key="7">
    <source>
        <dbReference type="ARBA" id="ARBA00023274"/>
    </source>
</evidence>
<evidence type="ECO:0000313" key="12">
    <source>
        <dbReference type="Proteomes" id="UP001321804"/>
    </source>
</evidence>
<evidence type="ECO:0000256" key="1">
    <source>
        <dbReference type="ARBA" id="ARBA00005450"/>
    </source>
</evidence>
<dbReference type="InterPro" id="IPR004125">
    <property type="entry name" value="Signal_recog_particle_SRP54_M"/>
</dbReference>